<keyword evidence="2" id="KW-0808">Transferase</keyword>
<dbReference type="Gene3D" id="3.30.300.20">
    <property type="match status" value="1"/>
</dbReference>
<dbReference type="AlphaFoldDB" id="W1YM42"/>
<name>W1YM42_9ZZZZ</name>
<accession>W1YM42</accession>
<keyword evidence="2" id="KW-0418">Kinase</keyword>
<sequence length="47" mass="5680">PRIVIFTTGFLDAGYRRFIERRLREEFGFVGSPIQIGVRVREKRQRR</sequence>
<dbReference type="InterPro" id="IPR015946">
    <property type="entry name" value="KH_dom-like_a/b"/>
</dbReference>
<evidence type="ECO:0000313" key="2">
    <source>
        <dbReference type="EMBL" id="ETJ43391.1"/>
    </source>
</evidence>
<dbReference type="GO" id="GO:0016301">
    <property type="term" value="F:kinase activity"/>
    <property type="evidence" value="ECO:0007669"/>
    <property type="project" value="UniProtKB-KW"/>
</dbReference>
<organism evidence="2">
    <name type="scientific">human gut metagenome</name>
    <dbReference type="NCBI Taxonomy" id="408170"/>
    <lineage>
        <taxon>unclassified sequences</taxon>
        <taxon>metagenomes</taxon>
        <taxon>organismal metagenomes</taxon>
    </lineage>
</organism>
<comment type="caution">
    <text evidence="2">The sequence shown here is derived from an EMBL/GenBank/DDBJ whole genome shotgun (WGS) entry which is preliminary data.</text>
</comment>
<feature type="non-terminal residue" evidence="2">
    <location>
        <position position="1"/>
    </location>
</feature>
<evidence type="ECO:0000259" key="1">
    <source>
        <dbReference type="Pfam" id="PF14714"/>
    </source>
</evidence>
<dbReference type="InterPro" id="IPR032859">
    <property type="entry name" value="KH_dom-like"/>
</dbReference>
<reference evidence="2" key="1">
    <citation type="submission" date="2013-12" db="EMBL/GenBank/DDBJ databases">
        <title>A Varibaculum cambriense genome reconstructed from a premature infant gut community with otherwise low bacterial novelty that shifts toward anaerobic metabolism during the third week of life.</title>
        <authorList>
            <person name="Brown C.T."/>
            <person name="Sharon I."/>
            <person name="Thomas B.C."/>
            <person name="Castelle C.J."/>
            <person name="Morowitz M.J."/>
            <person name="Banfield J.F."/>
        </authorList>
    </citation>
    <scope>NUCLEOTIDE SEQUENCE</scope>
</reference>
<proteinExistence type="predicted"/>
<dbReference type="Pfam" id="PF14714">
    <property type="entry name" value="KH_dom-like"/>
    <property type="match status" value="1"/>
</dbReference>
<gene>
    <name evidence="2" type="ORF">Q604_UNBC02616G0001</name>
</gene>
<feature type="domain" description="GTPase Der C-terminal KH-domain-like" evidence="1">
    <location>
        <begin position="1"/>
        <end position="39"/>
    </location>
</feature>
<protein>
    <submittedName>
        <fullName evidence="2">Bifunctional cytidylate kinase/GTP-binding protein</fullName>
    </submittedName>
</protein>
<dbReference type="EMBL" id="AZMM01002616">
    <property type="protein sequence ID" value="ETJ43391.1"/>
    <property type="molecule type" value="Genomic_DNA"/>
</dbReference>